<accession>A0A0F9EUT2</accession>
<dbReference type="InterPro" id="IPR029063">
    <property type="entry name" value="SAM-dependent_MTases_sf"/>
</dbReference>
<dbReference type="CDD" id="cd00761">
    <property type="entry name" value="Glyco_tranf_GTA_type"/>
    <property type="match status" value="1"/>
</dbReference>
<dbReference type="CDD" id="cd02440">
    <property type="entry name" value="AdoMet_MTases"/>
    <property type="match status" value="1"/>
</dbReference>
<dbReference type="InterPro" id="IPR001173">
    <property type="entry name" value="Glyco_trans_2-like"/>
</dbReference>
<dbReference type="InterPro" id="IPR029044">
    <property type="entry name" value="Nucleotide-diphossugar_trans"/>
</dbReference>
<dbReference type="GO" id="GO:0008757">
    <property type="term" value="F:S-adenosylmethionine-dependent methyltransferase activity"/>
    <property type="evidence" value="ECO:0007669"/>
    <property type="project" value="InterPro"/>
</dbReference>
<evidence type="ECO:0000313" key="3">
    <source>
        <dbReference type="EMBL" id="KKL48740.1"/>
    </source>
</evidence>
<feature type="domain" description="Methyltransferase type 11" evidence="2">
    <location>
        <begin position="258"/>
        <end position="337"/>
    </location>
</feature>
<sequence>MAIIGKPGIGLMIGIPTLGRPVTLEWATAFNALNPPINFHTIISQVYGQHVAEARNSIVRAAIENDRKYLFFLSDDVIVPPHTLRQLIYRMEHDDKLGVVGGVYCSKSEPPSPLVFNGNGSGCFWDWKVGEYFPVTGLGMDCTLIRVETLKYMPQGVWENQAAGGPNLEQVIKDYKWFETIDDDQFLDGINKAEQWTEDLRFLDKLKDTDWKIMCDSMVMAIHYDWKSGKRYSLPKGSKPTIPLELEKKEGELQTVILDLGCGTFTNEELNKEGKVIRIDARKEVEPDYCCDIRCLPFDKDSVDIVYSSHVLEHFLRSEYGEFLEECLRVLKPGGELRIVVPNLSWAFEQIEKDPDWFTASGPNHVLNVLYGAQTNPLDRHYNGFTPSRLKSIFEKLDLDNVTIRTDKRYNIFGTGNKKSKSNKVIIEIDRTDSSLEELEKEDLVSVND</sequence>
<gene>
    <name evidence="3" type="ORF">LCGC14_2322480</name>
</gene>
<evidence type="ECO:0000259" key="1">
    <source>
        <dbReference type="Pfam" id="PF00535"/>
    </source>
</evidence>
<comment type="caution">
    <text evidence="3">The sequence shown here is derived from an EMBL/GenBank/DDBJ whole genome shotgun (WGS) entry which is preliminary data.</text>
</comment>
<organism evidence="3">
    <name type="scientific">marine sediment metagenome</name>
    <dbReference type="NCBI Taxonomy" id="412755"/>
    <lineage>
        <taxon>unclassified sequences</taxon>
        <taxon>metagenomes</taxon>
        <taxon>ecological metagenomes</taxon>
    </lineage>
</organism>
<dbReference type="EMBL" id="LAZR01033210">
    <property type="protein sequence ID" value="KKL48740.1"/>
    <property type="molecule type" value="Genomic_DNA"/>
</dbReference>
<evidence type="ECO:0000259" key="2">
    <source>
        <dbReference type="Pfam" id="PF08241"/>
    </source>
</evidence>
<feature type="domain" description="Glycosyltransferase 2-like" evidence="1">
    <location>
        <begin position="42"/>
        <end position="109"/>
    </location>
</feature>
<dbReference type="SUPFAM" id="SSF53335">
    <property type="entry name" value="S-adenosyl-L-methionine-dependent methyltransferases"/>
    <property type="match status" value="1"/>
</dbReference>
<dbReference type="InterPro" id="IPR013216">
    <property type="entry name" value="Methyltransf_11"/>
</dbReference>
<dbReference type="Pfam" id="PF08241">
    <property type="entry name" value="Methyltransf_11"/>
    <property type="match status" value="1"/>
</dbReference>
<dbReference type="SUPFAM" id="SSF53448">
    <property type="entry name" value="Nucleotide-diphospho-sugar transferases"/>
    <property type="match status" value="1"/>
</dbReference>
<dbReference type="Gene3D" id="3.90.550.10">
    <property type="entry name" value="Spore Coat Polysaccharide Biosynthesis Protein SpsA, Chain A"/>
    <property type="match status" value="1"/>
</dbReference>
<reference evidence="3" key="1">
    <citation type="journal article" date="2015" name="Nature">
        <title>Complex archaea that bridge the gap between prokaryotes and eukaryotes.</title>
        <authorList>
            <person name="Spang A."/>
            <person name="Saw J.H."/>
            <person name="Jorgensen S.L."/>
            <person name="Zaremba-Niedzwiedzka K."/>
            <person name="Martijn J."/>
            <person name="Lind A.E."/>
            <person name="van Eijk R."/>
            <person name="Schleper C."/>
            <person name="Guy L."/>
            <person name="Ettema T.J."/>
        </authorList>
    </citation>
    <scope>NUCLEOTIDE SEQUENCE</scope>
</reference>
<protein>
    <submittedName>
        <fullName evidence="3">Uncharacterized protein</fullName>
    </submittedName>
</protein>
<dbReference type="Pfam" id="PF00535">
    <property type="entry name" value="Glycos_transf_2"/>
    <property type="match status" value="1"/>
</dbReference>
<name>A0A0F9EUT2_9ZZZZ</name>
<proteinExistence type="predicted"/>
<dbReference type="Gene3D" id="3.40.50.150">
    <property type="entry name" value="Vaccinia Virus protein VP39"/>
    <property type="match status" value="1"/>
</dbReference>
<dbReference type="AlphaFoldDB" id="A0A0F9EUT2"/>